<name>A0AAV5GLR2_9BASI</name>
<dbReference type="Pfam" id="PF01535">
    <property type="entry name" value="PPR"/>
    <property type="match status" value="2"/>
</dbReference>
<dbReference type="InterPro" id="IPR011990">
    <property type="entry name" value="TPR-like_helical_dom_sf"/>
</dbReference>
<evidence type="ECO:0000256" key="2">
    <source>
        <dbReference type="ARBA" id="ARBA00022737"/>
    </source>
</evidence>
<feature type="repeat" description="PPR" evidence="5">
    <location>
        <begin position="878"/>
        <end position="912"/>
    </location>
</feature>
<feature type="region of interest" description="Disordered" evidence="6">
    <location>
        <begin position="439"/>
        <end position="467"/>
    </location>
</feature>
<sequence length="931" mass="101411">MLSAAASTHAVLDVLAPAAFSTAPAASARPYASQAAPSPAAAPAASTSNANLRTRQQRPPAPAKHAHSGQNVQKKRSSTPRTPRRPPPPSAVDLLSEIRAASPSSRSTSAADAAAAHRAHNEAILSLSEGIAKRPSSYVKAFERGWLPLRRAGQAARLRSEDLARVLMVTTRHMQQHPDGEGTRWAWADVRELVLWLAGESDSRAVSDWAWSSLGQGWDGVARVVEVYELVARGEHLTLRTGDNAPDAAYKPSSVVFGPTQRARGRDEKIPVQLYGAYLSATALLRYRESPSSRASFASLIPSFLDPSVPPLAPILARHNHFSADSLLSRHATSARGFSLLFPSASPSSLESPRAALHEHVISFLRQASLAQRYYLRRESPGLEVLVHARTSFRKGQKDDALALWESVREAVESPPEEVGWISTEGWSASARDRLMRGERTVRSGVEGSLTGEPLAEEPSAEDASAGAALVDETAREPHVDDDGPTAAPVEAAAGPLEPLVPATLHQALVASFIAGFVRAQAMDHAHAIWTWLVTRTPPLSPGVVCWNGLLHGYAARGEVAAVESAFADMQRAGGEIEPDMYSWLERVEAHFAVRDPDEAMRLARLMMRDRRVLAERERAGERAWPETMWNRLINGLLACGRKTEAEALLEEMDKMGTPPTTVTINGFLKFYTRGSKPDLPSVARVLKVVSDHGLEADVFTFTMVLQALLSAGMRDAVARTIAVMEQARVKPSVTTYGAIINHLARSGNSEQLSAAVQLLDEMESKRLATNEVIYTSLIQGFLRAIRTTPLSSPVAAENEDGQHPYCLAALTLKQRMERRGIALNRIGYNAFIGAGLSLHSEWGTELAVRLYAELKRLRASGAPNLDRNMPDGESNTVSDTYYILLDGFVNMGDFARAEAVVREMRETGFVVRNRGLQRLVDRVMRRGYGY</sequence>
<dbReference type="PANTHER" id="PTHR47447">
    <property type="entry name" value="OS03G0856100 PROTEIN"/>
    <property type="match status" value="1"/>
</dbReference>
<dbReference type="AlphaFoldDB" id="A0AAV5GLR2"/>
<feature type="compositionally biased region" description="Low complexity" evidence="6">
    <location>
        <begin position="23"/>
        <end position="50"/>
    </location>
</feature>
<evidence type="ECO:0000313" key="8">
    <source>
        <dbReference type="Proteomes" id="UP001342314"/>
    </source>
</evidence>
<dbReference type="PANTHER" id="PTHR47447:SF17">
    <property type="entry name" value="OS12G0638900 PROTEIN"/>
    <property type="match status" value="1"/>
</dbReference>
<comment type="caution">
    <text evidence="7">The sequence shown here is derived from an EMBL/GenBank/DDBJ whole genome shotgun (WGS) entry which is preliminary data.</text>
</comment>
<comment type="function">
    <text evidence="3">Regulates mitochondrial small subunit maturation by controlling 15S rRNA 5'-end processing. Localizes to the 5' precursor of the 15S rRNA in a position that is subsequently occupied by mS47 in the mature yeast mtSSU. Uses structure and sequence-specific RNA recognition, binding to a single-stranded region of the precursor and specifically recognizing bases -6 to -1. The exchange of Ccm1 for mS47 is coupled to the irreversible removal of precursor rRNA that is accompanied by conformational changes of the mitoribosomal proteins uS5m and mS26. These conformational changes signal completion of 5'-end rRNA processing through protection of the mature 5'-end of the 15S rRNA and stabilization of mS47. The removal of the 5' precursor together with the dissociation of Ccm1 may be catalyzed by the 5'-3' exoribonuclease Pet127. Involved in the specific removal of group I introns in mitochondrial encoded transcripts.</text>
</comment>
<feature type="compositionally biased region" description="Basic residues" evidence="6">
    <location>
        <begin position="73"/>
        <end position="84"/>
    </location>
</feature>
<comment type="subunit">
    <text evidence="4">Binds to mitochondrial small subunit 15S rRNA.</text>
</comment>
<protein>
    <recommendedName>
        <fullName evidence="9">Pentacotripeptide-repeat region of PRORP domain-containing protein</fullName>
    </recommendedName>
</protein>
<evidence type="ECO:0008006" key="9">
    <source>
        <dbReference type="Google" id="ProtNLM"/>
    </source>
</evidence>
<keyword evidence="2" id="KW-0677">Repeat</keyword>
<keyword evidence="8" id="KW-1185">Reference proteome</keyword>
<evidence type="ECO:0000256" key="5">
    <source>
        <dbReference type="PROSITE-ProRule" id="PRU00708"/>
    </source>
</evidence>
<dbReference type="EMBL" id="BQKY01000014">
    <property type="protein sequence ID" value="GJN93511.1"/>
    <property type="molecule type" value="Genomic_DNA"/>
</dbReference>
<dbReference type="NCBIfam" id="TIGR00756">
    <property type="entry name" value="PPR"/>
    <property type="match status" value="3"/>
</dbReference>
<reference evidence="7 8" key="1">
    <citation type="submission" date="2021-12" db="EMBL/GenBank/DDBJ databases">
        <title>High titer production of polyol ester of fatty acids by Rhodotorula paludigena BS15 towards product separation-free biomass refinery.</title>
        <authorList>
            <person name="Mano J."/>
            <person name="Ono H."/>
            <person name="Tanaka T."/>
            <person name="Naito K."/>
            <person name="Sushida H."/>
            <person name="Ike M."/>
            <person name="Tokuyasu K."/>
            <person name="Kitaoka M."/>
        </authorList>
    </citation>
    <scope>NUCLEOTIDE SEQUENCE [LARGE SCALE GENOMIC DNA]</scope>
    <source>
        <strain evidence="7 8">BS15</strain>
    </source>
</reference>
<dbReference type="Pfam" id="PF13812">
    <property type="entry name" value="PPR_3"/>
    <property type="match status" value="1"/>
</dbReference>
<gene>
    <name evidence="7" type="ORF">Rhopal_006568-T1</name>
</gene>
<feature type="repeat" description="PPR" evidence="5">
    <location>
        <begin position="626"/>
        <end position="660"/>
    </location>
</feature>
<evidence type="ECO:0000313" key="7">
    <source>
        <dbReference type="EMBL" id="GJN93511.1"/>
    </source>
</evidence>
<dbReference type="Gene3D" id="1.25.40.10">
    <property type="entry name" value="Tetratricopeptide repeat domain"/>
    <property type="match status" value="3"/>
</dbReference>
<evidence type="ECO:0000256" key="3">
    <source>
        <dbReference type="ARBA" id="ARBA00044493"/>
    </source>
</evidence>
<organism evidence="7 8">
    <name type="scientific">Rhodotorula paludigena</name>
    <dbReference type="NCBI Taxonomy" id="86838"/>
    <lineage>
        <taxon>Eukaryota</taxon>
        <taxon>Fungi</taxon>
        <taxon>Dikarya</taxon>
        <taxon>Basidiomycota</taxon>
        <taxon>Pucciniomycotina</taxon>
        <taxon>Microbotryomycetes</taxon>
        <taxon>Sporidiobolales</taxon>
        <taxon>Sporidiobolaceae</taxon>
        <taxon>Rhodotorula</taxon>
    </lineage>
</organism>
<feature type="region of interest" description="Disordered" evidence="6">
    <location>
        <begin position="23"/>
        <end position="92"/>
    </location>
</feature>
<evidence type="ECO:0000256" key="4">
    <source>
        <dbReference type="ARBA" id="ARBA00044511"/>
    </source>
</evidence>
<dbReference type="Pfam" id="PF13041">
    <property type="entry name" value="PPR_2"/>
    <property type="match status" value="1"/>
</dbReference>
<dbReference type="PROSITE" id="PS51375">
    <property type="entry name" value="PPR"/>
    <property type="match status" value="2"/>
</dbReference>
<comment type="similarity">
    <text evidence="1">Belongs to the CCM1 family.</text>
</comment>
<accession>A0AAV5GLR2</accession>
<evidence type="ECO:0000256" key="6">
    <source>
        <dbReference type="SAM" id="MobiDB-lite"/>
    </source>
</evidence>
<dbReference type="InterPro" id="IPR002885">
    <property type="entry name" value="PPR_rpt"/>
</dbReference>
<proteinExistence type="inferred from homology"/>
<dbReference type="Proteomes" id="UP001342314">
    <property type="component" value="Unassembled WGS sequence"/>
</dbReference>
<evidence type="ECO:0000256" key="1">
    <source>
        <dbReference type="ARBA" id="ARBA00006192"/>
    </source>
</evidence>